<dbReference type="HOGENOM" id="CLU_534994_0_0_7"/>
<reference evidence="8" key="1">
    <citation type="journal article" date="2015" name="Genome Announc.">
        <title>High-Quality Draft Genome Sequence of Desulfovibrio carbinoliphilus FW-101-2B, an Organic Acid-Oxidizing Sulfate-Reducing Bacterium Isolated from Uranium(VI)-Contaminated Groundwater.</title>
        <authorList>
            <person name="Ramsay B.D."/>
            <person name="Hwang C."/>
            <person name="Woo H.L."/>
            <person name="Carroll S.L."/>
            <person name="Lucas S."/>
            <person name="Han J."/>
            <person name="Lapidus A.L."/>
            <person name="Cheng J.F."/>
            <person name="Goodwin L.A."/>
            <person name="Pitluck S."/>
            <person name="Peters L."/>
            <person name="Chertkov O."/>
            <person name="Held B."/>
            <person name="Detter J.C."/>
            <person name="Han C.S."/>
            <person name="Tapia R."/>
            <person name="Land M.L."/>
            <person name="Hauser L.J."/>
            <person name="Kyrpides N.C."/>
            <person name="Ivanova N.N."/>
            <person name="Mikhailova N."/>
            <person name="Pagani I."/>
            <person name="Woyke T."/>
            <person name="Arkin A.P."/>
            <person name="Dehal P."/>
            <person name="Chivian D."/>
            <person name="Criddle C.S."/>
            <person name="Wu W."/>
            <person name="Chakraborty R."/>
            <person name="Hazen T.C."/>
            <person name="Fields M.W."/>
        </authorList>
    </citation>
    <scope>NUCLEOTIDE SEQUENCE [LARGE SCALE GENOMIC DNA]</scope>
    <source>
        <strain evidence="8">FW-101-2B</strain>
    </source>
</reference>
<keyword evidence="8" id="KW-1185">Reference proteome</keyword>
<keyword evidence="2 5" id="KW-0812">Transmembrane</keyword>
<feature type="transmembrane region" description="Helical" evidence="5">
    <location>
        <begin position="98"/>
        <end position="117"/>
    </location>
</feature>
<dbReference type="EMBL" id="CM001368">
    <property type="protein sequence ID" value="EHJ47595.1"/>
    <property type="molecule type" value="Genomic_DNA"/>
</dbReference>
<evidence type="ECO:0000313" key="8">
    <source>
        <dbReference type="Proteomes" id="UP000004662"/>
    </source>
</evidence>
<protein>
    <submittedName>
        <fullName evidence="7">O-antigen polymerase</fullName>
    </submittedName>
</protein>
<dbReference type="OrthoDB" id="5430339at2"/>
<evidence type="ECO:0000313" key="7">
    <source>
        <dbReference type="EMBL" id="EHJ47595.1"/>
    </source>
</evidence>
<keyword evidence="4 5" id="KW-0472">Membrane</keyword>
<feature type="transmembrane region" description="Helical" evidence="5">
    <location>
        <begin position="20"/>
        <end position="38"/>
    </location>
</feature>
<evidence type="ECO:0000256" key="1">
    <source>
        <dbReference type="ARBA" id="ARBA00004141"/>
    </source>
</evidence>
<feature type="transmembrane region" description="Helical" evidence="5">
    <location>
        <begin position="67"/>
        <end position="86"/>
    </location>
</feature>
<feature type="transmembrane region" description="Helical" evidence="5">
    <location>
        <begin position="129"/>
        <end position="148"/>
    </location>
</feature>
<dbReference type="InterPro" id="IPR007016">
    <property type="entry name" value="O-antigen_ligase-rel_domated"/>
</dbReference>
<gene>
    <name evidence="7" type="ORF">DFW101_1587</name>
</gene>
<feature type="transmembrane region" description="Helical" evidence="5">
    <location>
        <begin position="248"/>
        <end position="265"/>
    </location>
</feature>
<evidence type="ECO:0000256" key="4">
    <source>
        <dbReference type="ARBA" id="ARBA00023136"/>
    </source>
</evidence>
<proteinExistence type="predicted"/>
<comment type="subcellular location">
    <subcellularLocation>
        <location evidence="1">Membrane</location>
        <topology evidence="1">Multi-pass membrane protein</topology>
    </subcellularLocation>
</comment>
<dbReference type="Proteomes" id="UP000004662">
    <property type="component" value="Chromosome"/>
</dbReference>
<dbReference type="STRING" id="694327.DFW101_1587"/>
<sequence>MLFSRHLPPAPPSLAWGRALATAAFFACLACGGAWLGLTSLDGLLLAVCLLLSFLFLLSGRAALAAIILVFPLASAYAGIYVITLATSKDLVQRVDRLPFLIPLLAMVLPGFILRQAGRRGGPPRPDGLLVPAVLLFLYGCITVAWSANTDTTLAQLAILASNVLLYAVVVRETESEQAFKVVLWCLVVTGLLEAFLVVGFYFFKAPKTVFVDYPWFDSIRLYVVSNTGFLDQGVLRRGKALTYPHETGLMMGLYAASAFALALFDRRLRVRIFLGAAIVVFITALFATMCRGPIVATAAMALAYFFLNVRLRRRAFVCLAVLATVCVVTFKVQDALLNEGAGITVTPRIEKLDLYSSNQVRFKWWRRAAEASMETGFLGLGPGGASYLLNIIYGHSLYFSIFFDFGLPGVVLFLWMLSRFLASALPLLRYQDNFLEQAHLLFFVGVVAVSVHMLVDLDYNRPVLWFYLALVVSSGALIRQRRGLGAPASRAVPETAGWTGPEKGLESA</sequence>
<evidence type="ECO:0000256" key="5">
    <source>
        <dbReference type="SAM" id="Phobius"/>
    </source>
</evidence>
<feature type="transmembrane region" description="Helical" evidence="5">
    <location>
        <begin position="439"/>
        <end position="456"/>
    </location>
</feature>
<feature type="transmembrane region" description="Helical" evidence="5">
    <location>
        <begin position="462"/>
        <end position="479"/>
    </location>
</feature>
<feature type="domain" description="O-antigen ligase-related" evidence="6">
    <location>
        <begin position="278"/>
        <end position="415"/>
    </location>
</feature>
<evidence type="ECO:0000256" key="2">
    <source>
        <dbReference type="ARBA" id="ARBA00022692"/>
    </source>
</evidence>
<dbReference type="Pfam" id="PF04932">
    <property type="entry name" value="Wzy_C"/>
    <property type="match status" value="1"/>
</dbReference>
<name>G7Q6I2_9BACT</name>
<dbReference type="eggNOG" id="ENOG502ZMIB">
    <property type="taxonomic scope" value="Bacteria"/>
</dbReference>
<feature type="transmembrane region" description="Helical" evidence="5">
    <location>
        <begin position="182"/>
        <end position="204"/>
    </location>
</feature>
<feature type="transmembrane region" description="Helical" evidence="5">
    <location>
        <begin position="44"/>
        <end position="60"/>
    </location>
</feature>
<dbReference type="PANTHER" id="PTHR37422">
    <property type="entry name" value="TEICHURONIC ACID BIOSYNTHESIS PROTEIN TUAE"/>
    <property type="match status" value="1"/>
</dbReference>
<dbReference type="PANTHER" id="PTHR37422:SF13">
    <property type="entry name" value="LIPOPOLYSACCHARIDE BIOSYNTHESIS PROTEIN PA4999-RELATED"/>
    <property type="match status" value="1"/>
</dbReference>
<evidence type="ECO:0000259" key="6">
    <source>
        <dbReference type="Pfam" id="PF04932"/>
    </source>
</evidence>
<accession>G7Q6I2</accession>
<feature type="transmembrane region" description="Helical" evidence="5">
    <location>
        <begin position="272"/>
        <end position="288"/>
    </location>
</feature>
<feature type="transmembrane region" description="Helical" evidence="5">
    <location>
        <begin position="398"/>
        <end position="418"/>
    </location>
</feature>
<dbReference type="AlphaFoldDB" id="G7Q6I2"/>
<feature type="transmembrane region" description="Helical" evidence="5">
    <location>
        <begin position="294"/>
        <end position="310"/>
    </location>
</feature>
<organism evidence="7 8">
    <name type="scientific">Solidesulfovibrio carbinoliphilus subsp. oakridgensis</name>
    <dbReference type="NCBI Taxonomy" id="694327"/>
    <lineage>
        <taxon>Bacteria</taxon>
        <taxon>Pseudomonadati</taxon>
        <taxon>Thermodesulfobacteriota</taxon>
        <taxon>Desulfovibrionia</taxon>
        <taxon>Desulfovibrionales</taxon>
        <taxon>Desulfovibrionaceae</taxon>
        <taxon>Solidesulfovibrio</taxon>
    </lineage>
</organism>
<dbReference type="InterPro" id="IPR051533">
    <property type="entry name" value="WaaL-like"/>
</dbReference>
<dbReference type="RefSeq" id="WP_009180990.1">
    <property type="nucleotide sequence ID" value="NZ_CM001368.1"/>
</dbReference>
<keyword evidence="3 5" id="KW-1133">Transmembrane helix</keyword>
<evidence type="ECO:0000256" key="3">
    <source>
        <dbReference type="ARBA" id="ARBA00022989"/>
    </source>
</evidence>
<dbReference type="GO" id="GO:0016020">
    <property type="term" value="C:membrane"/>
    <property type="evidence" value="ECO:0007669"/>
    <property type="project" value="UniProtKB-SubCell"/>
</dbReference>